<evidence type="ECO:0000313" key="1">
    <source>
        <dbReference type="EnsemblPlants" id="PGSC0003DMT400046608"/>
    </source>
</evidence>
<dbReference type="OrthoDB" id="445326at2759"/>
<dbReference type="Gramene" id="PGSC0003DMT400046608">
    <property type="protein sequence ID" value="PGSC0003DMT400046608"/>
    <property type="gene ID" value="PGSC0003DMG400018096"/>
</dbReference>
<dbReference type="Proteomes" id="UP000011115">
    <property type="component" value="Unassembled WGS sequence"/>
</dbReference>
<gene>
    <name evidence="1" type="primary">LOC102591201</name>
</gene>
<name>M1BJC1_SOLTU</name>
<accession>M1BJC1</accession>
<dbReference type="HOGENOM" id="CLU_2268586_0_0_1"/>
<sequence>MISHNVYQNRTGVELSCLPHSNSGNIFGTEWFVSFLSQSGELNGFCVVSQPEWRATSTYKTMIITIVASLLCYFGIAGSKCHYQANLVEKNELLHMIGNFTTM</sequence>
<keyword evidence="2" id="KW-1185">Reference proteome</keyword>
<evidence type="ECO:0000313" key="2">
    <source>
        <dbReference type="Proteomes" id="UP000011115"/>
    </source>
</evidence>
<reference evidence="1" key="2">
    <citation type="submission" date="2015-06" db="UniProtKB">
        <authorList>
            <consortium name="EnsemblPlants"/>
        </authorList>
    </citation>
    <scope>IDENTIFICATION</scope>
    <source>
        <strain evidence="1">DM1-3 516 R44</strain>
    </source>
</reference>
<dbReference type="EnsemblPlants" id="PGSC0003DMT400046608">
    <property type="protein sequence ID" value="PGSC0003DMT400046608"/>
    <property type="gene ID" value="PGSC0003DMG400018096"/>
</dbReference>
<dbReference type="AlphaFoldDB" id="M1BJC1"/>
<dbReference type="ExpressionAtlas" id="M1BJC1">
    <property type="expression patterns" value="baseline"/>
</dbReference>
<reference evidence="2" key="1">
    <citation type="journal article" date="2011" name="Nature">
        <title>Genome sequence and analysis of the tuber crop potato.</title>
        <authorList>
            <consortium name="The Potato Genome Sequencing Consortium"/>
        </authorList>
    </citation>
    <scope>NUCLEOTIDE SEQUENCE [LARGE SCALE GENOMIC DNA]</scope>
    <source>
        <strain evidence="2">cv. DM1-3 516 R44</strain>
    </source>
</reference>
<protein>
    <submittedName>
        <fullName evidence="1">U3 small nucleolar ribonucleoprotein protein mpp10</fullName>
    </submittedName>
</protein>
<proteinExistence type="predicted"/>
<organism evidence="1 2">
    <name type="scientific">Solanum tuberosum</name>
    <name type="common">Potato</name>
    <dbReference type="NCBI Taxonomy" id="4113"/>
    <lineage>
        <taxon>Eukaryota</taxon>
        <taxon>Viridiplantae</taxon>
        <taxon>Streptophyta</taxon>
        <taxon>Embryophyta</taxon>
        <taxon>Tracheophyta</taxon>
        <taxon>Spermatophyta</taxon>
        <taxon>Magnoliopsida</taxon>
        <taxon>eudicotyledons</taxon>
        <taxon>Gunneridae</taxon>
        <taxon>Pentapetalae</taxon>
        <taxon>asterids</taxon>
        <taxon>lamiids</taxon>
        <taxon>Solanales</taxon>
        <taxon>Solanaceae</taxon>
        <taxon>Solanoideae</taxon>
        <taxon>Solaneae</taxon>
        <taxon>Solanum</taxon>
    </lineage>
</organism>